<organism evidence="2 3">
    <name type="scientific">Botryotinia narcissicola</name>
    <dbReference type="NCBI Taxonomy" id="278944"/>
    <lineage>
        <taxon>Eukaryota</taxon>
        <taxon>Fungi</taxon>
        <taxon>Dikarya</taxon>
        <taxon>Ascomycota</taxon>
        <taxon>Pezizomycotina</taxon>
        <taxon>Leotiomycetes</taxon>
        <taxon>Helotiales</taxon>
        <taxon>Sclerotiniaceae</taxon>
        <taxon>Botryotinia</taxon>
    </lineage>
</organism>
<feature type="compositionally biased region" description="Polar residues" evidence="1">
    <location>
        <begin position="84"/>
        <end position="95"/>
    </location>
</feature>
<protein>
    <submittedName>
        <fullName evidence="2">Uncharacterized protein</fullName>
    </submittedName>
</protein>
<reference evidence="2 3" key="1">
    <citation type="submission" date="2017-12" db="EMBL/GenBank/DDBJ databases">
        <title>Comparative genomics of Botrytis spp.</title>
        <authorList>
            <person name="Valero-Jimenez C.A."/>
            <person name="Tapia P."/>
            <person name="Veloso J."/>
            <person name="Silva-Moreno E."/>
            <person name="Staats M."/>
            <person name="Valdes J.H."/>
            <person name="Van Kan J.A.L."/>
        </authorList>
    </citation>
    <scope>NUCLEOTIDE SEQUENCE [LARGE SCALE GENOMIC DNA]</scope>
    <source>
        <strain evidence="2 3">MUCL2120</strain>
    </source>
</reference>
<comment type="caution">
    <text evidence="2">The sequence shown here is derived from an EMBL/GenBank/DDBJ whole genome shotgun (WGS) entry which is preliminary data.</text>
</comment>
<name>A0A4Z1JFM5_9HELO</name>
<proteinExistence type="predicted"/>
<feature type="compositionally biased region" description="Polar residues" evidence="1">
    <location>
        <begin position="40"/>
        <end position="69"/>
    </location>
</feature>
<dbReference type="EMBL" id="PQXJ01000003">
    <property type="protein sequence ID" value="TGO70142.1"/>
    <property type="molecule type" value="Genomic_DNA"/>
</dbReference>
<sequence length="95" mass="10719">MFMKSRPMKSLLQFDSLLVKSSASSRIWSKAKSPKVVTKEGTTYSSRKQPQNPMRFQRSLSSSYLTCSRTRARSEQDLAKPNPGTGSKKSAWQSQ</sequence>
<feature type="region of interest" description="Disordered" evidence="1">
    <location>
        <begin position="29"/>
        <end position="95"/>
    </location>
</feature>
<gene>
    <name evidence="2" type="ORF">BOTNAR_0003g00360</name>
</gene>
<evidence type="ECO:0000313" key="3">
    <source>
        <dbReference type="Proteomes" id="UP000297452"/>
    </source>
</evidence>
<dbReference type="AlphaFoldDB" id="A0A4Z1JFM5"/>
<evidence type="ECO:0000256" key="1">
    <source>
        <dbReference type="SAM" id="MobiDB-lite"/>
    </source>
</evidence>
<accession>A0A4Z1JFM5</accession>
<keyword evidence="3" id="KW-1185">Reference proteome</keyword>
<dbReference type="Proteomes" id="UP000297452">
    <property type="component" value="Unassembled WGS sequence"/>
</dbReference>
<evidence type="ECO:0000313" key="2">
    <source>
        <dbReference type="EMBL" id="TGO70142.1"/>
    </source>
</evidence>